<name>X1DZR4_9ZZZZ</name>
<sequence>MFVAPVLCAVLLVQILDSPSKIKLLLAVIAAFGVVSAYQCAEQFFVGNQITIDQYEQAPRTMLEPLGIEAGTLQQEIFVPLQ</sequence>
<dbReference type="AlphaFoldDB" id="X1DZR4"/>
<reference evidence="1" key="1">
    <citation type="journal article" date="2014" name="Front. Microbiol.">
        <title>High frequency of phylogenetically diverse reductive dehalogenase-homologous genes in deep subseafloor sedimentary metagenomes.</title>
        <authorList>
            <person name="Kawai M."/>
            <person name="Futagami T."/>
            <person name="Toyoda A."/>
            <person name="Takaki Y."/>
            <person name="Nishi S."/>
            <person name="Hori S."/>
            <person name="Arai W."/>
            <person name="Tsubouchi T."/>
            <person name="Morono Y."/>
            <person name="Uchiyama I."/>
            <person name="Ito T."/>
            <person name="Fujiyama A."/>
            <person name="Inagaki F."/>
            <person name="Takami H."/>
        </authorList>
    </citation>
    <scope>NUCLEOTIDE SEQUENCE</scope>
    <source>
        <strain evidence="1">Expedition CK06-06</strain>
    </source>
</reference>
<protein>
    <submittedName>
        <fullName evidence="1">Uncharacterized protein</fullName>
    </submittedName>
</protein>
<gene>
    <name evidence="1" type="ORF">S01H4_62967</name>
</gene>
<evidence type="ECO:0000313" key="1">
    <source>
        <dbReference type="EMBL" id="GAH10414.1"/>
    </source>
</evidence>
<dbReference type="EMBL" id="BART01037725">
    <property type="protein sequence ID" value="GAH10414.1"/>
    <property type="molecule type" value="Genomic_DNA"/>
</dbReference>
<proteinExistence type="predicted"/>
<feature type="non-terminal residue" evidence="1">
    <location>
        <position position="82"/>
    </location>
</feature>
<comment type="caution">
    <text evidence="1">The sequence shown here is derived from an EMBL/GenBank/DDBJ whole genome shotgun (WGS) entry which is preliminary data.</text>
</comment>
<accession>X1DZR4</accession>
<organism evidence="1">
    <name type="scientific">marine sediment metagenome</name>
    <dbReference type="NCBI Taxonomy" id="412755"/>
    <lineage>
        <taxon>unclassified sequences</taxon>
        <taxon>metagenomes</taxon>
        <taxon>ecological metagenomes</taxon>
    </lineage>
</organism>